<gene>
    <name evidence="6" type="ORF">SAMN02746011_00867</name>
</gene>
<name>A0A1T4KX90_9LACT</name>
<dbReference type="SUPFAM" id="SSF52467">
    <property type="entry name" value="DHS-like NAD/FAD-binding domain"/>
    <property type="match status" value="1"/>
</dbReference>
<dbReference type="RefSeq" id="WP_078755660.1">
    <property type="nucleotide sequence ID" value="NZ_FUWO01000006.1"/>
</dbReference>
<keyword evidence="2" id="KW-0808">Transferase</keyword>
<dbReference type="InterPro" id="IPR029035">
    <property type="entry name" value="DHS-like_NAD/FAD-binding_dom"/>
</dbReference>
<dbReference type="GO" id="GO:0017136">
    <property type="term" value="F:histone deacetylase activity, NAD-dependent"/>
    <property type="evidence" value="ECO:0007669"/>
    <property type="project" value="TreeGrafter"/>
</dbReference>
<dbReference type="EMBL" id="FUWO01000006">
    <property type="protein sequence ID" value="SJZ46980.1"/>
    <property type="molecule type" value="Genomic_DNA"/>
</dbReference>
<proteinExistence type="predicted"/>
<dbReference type="GO" id="GO:0070403">
    <property type="term" value="F:NAD+ binding"/>
    <property type="evidence" value="ECO:0007669"/>
    <property type="project" value="InterPro"/>
</dbReference>
<keyword evidence="4" id="KW-0479">Metal-binding</keyword>
<keyword evidence="3" id="KW-0520">NAD</keyword>
<dbReference type="STRING" id="1121925.SAMN02746011_00867"/>
<feature type="binding site" evidence="4">
    <location>
        <position position="152"/>
    </location>
    <ligand>
        <name>Zn(2+)</name>
        <dbReference type="ChEBI" id="CHEBI:29105"/>
    </ligand>
</feature>
<dbReference type="Gene3D" id="3.30.1600.10">
    <property type="entry name" value="SIR2/SIRT2 'Small Domain"/>
    <property type="match status" value="1"/>
</dbReference>
<feature type="domain" description="Deacetylase sirtuin-type" evidence="5">
    <location>
        <begin position="1"/>
        <end position="246"/>
    </location>
</feature>
<reference evidence="7" key="1">
    <citation type="submission" date="2017-02" db="EMBL/GenBank/DDBJ databases">
        <authorList>
            <person name="Varghese N."/>
            <person name="Submissions S."/>
        </authorList>
    </citation>
    <scope>NUCLEOTIDE SEQUENCE [LARGE SCALE GENOMIC DNA]</scope>
    <source>
        <strain evidence="7">DSM 15739</strain>
    </source>
</reference>
<dbReference type="AlphaFoldDB" id="A0A1T4KX90"/>
<evidence type="ECO:0000313" key="7">
    <source>
        <dbReference type="Proteomes" id="UP000189941"/>
    </source>
</evidence>
<feature type="active site" description="Proton acceptor" evidence="4">
    <location>
        <position position="122"/>
    </location>
</feature>
<evidence type="ECO:0000256" key="2">
    <source>
        <dbReference type="ARBA" id="ARBA00022679"/>
    </source>
</evidence>
<feature type="binding site" evidence="4">
    <location>
        <position position="130"/>
    </location>
    <ligand>
        <name>Zn(2+)</name>
        <dbReference type="ChEBI" id="CHEBI:29105"/>
    </ligand>
</feature>
<dbReference type="PANTHER" id="PTHR11085:SF4">
    <property type="entry name" value="NAD-DEPENDENT PROTEIN DEACYLASE"/>
    <property type="match status" value="1"/>
</dbReference>
<keyword evidence="4" id="KW-0862">Zinc</keyword>
<dbReference type="EC" id="2.3.1.286" evidence="1"/>
<dbReference type="InterPro" id="IPR026591">
    <property type="entry name" value="Sirtuin_cat_small_dom_sf"/>
</dbReference>
<feature type="binding site" evidence="4">
    <location>
        <position position="155"/>
    </location>
    <ligand>
        <name>Zn(2+)</name>
        <dbReference type="ChEBI" id="CHEBI:29105"/>
    </ligand>
</feature>
<dbReference type="Proteomes" id="UP000189941">
    <property type="component" value="Unassembled WGS sequence"/>
</dbReference>
<dbReference type="OrthoDB" id="9800582at2"/>
<keyword evidence="7" id="KW-1185">Reference proteome</keyword>
<dbReference type="GO" id="GO:0046872">
    <property type="term" value="F:metal ion binding"/>
    <property type="evidence" value="ECO:0007669"/>
    <property type="project" value="UniProtKB-KW"/>
</dbReference>
<dbReference type="InterPro" id="IPR050134">
    <property type="entry name" value="NAD-dep_sirtuin_deacylases"/>
</dbReference>
<evidence type="ECO:0000256" key="1">
    <source>
        <dbReference type="ARBA" id="ARBA00012928"/>
    </source>
</evidence>
<evidence type="ECO:0000259" key="5">
    <source>
        <dbReference type="PROSITE" id="PS50305"/>
    </source>
</evidence>
<dbReference type="NCBIfam" id="NF001752">
    <property type="entry name" value="PRK00481.1-1"/>
    <property type="match status" value="1"/>
</dbReference>
<dbReference type="Gene3D" id="3.40.50.1220">
    <property type="entry name" value="TPP-binding domain"/>
    <property type="match status" value="1"/>
</dbReference>
<evidence type="ECO:0000256" key="3">
    <source>
        <dbReference type="ARBA" id="ARBA00023027"/>
    </source>
</evidence>
<sequence>MADLTEFKQLIEESQRIVFFSGAGVSTNSGIPDFRSAQGLYVEDQGYQFSPEQIISRSFFNQYPKIFFEFYFDKLVYREAKPNVAHHFARWLETKGKEVAVITQNIDGLHQKAGSTEVYELHGSVTRNYCMECHRYYHLDELVFDKEAIPRCESCQGIVKPDVVLYEEPLDQQVMNDAVHKIHRADLMIIAGTSLVVYPAAGLVNYFNGRKIVVINQTAVPLYRSDVLTIQEEMGAIFSEVMEMDV</sequence>
<evidence type="ECO:0000256" key="4">
    <source>
        <dbReference type="PROSITE-ProRule" id="PRU00236"/>
    </source>
</evidence>
<evidence type="ECO:0000313" key="6">
    <source>
        <dbReference type="EMBL" id="SJZ46980.1"/>
    </source>
</evidence>
<dbReference type="InterPro" id="IPR003000">
    <property type="entry name" value="Sirtuin"/>
</dbReference>
<accession>A0A1T4KX90</accession>
<protein>
    <recommendedName>
        <fullName evidence="1">protein acetyllysine N-acetyltransferase</fullName>
        <ecNumber evidence="1">2.3.1.286</ecNumber>
    </recommendedName>
</protein>
<dbReference type="PANTHER" id="PTHR11085">
    <property type="entry name" value="NAD-DEPENDENT PROTEIN DEACYLASE SIRTUIN-5, MITOCHONDRIAL-RELATED"/>
    <property type="match status" value="1"/>
</dbReference>
<dbReference type="PROSITE" id="PS50305">
    <property type="entry name" value="SIRTUIN"/>
    <property type="match status" value="1"/>
</dbReference>
<dbReference type="Pfam" id="PF02146">
    <property type="entry name" value="SIR2"/>
    <property type="match status" value="1"/>
</dbReference>
<organism evidence="6 7">
    <name type="scientific">Globicatella sulfidifaciens DSM 15739</name>
    <dbReference type="NCBI Taxonomy" id="1121925"/>
    <lineage>
        <taxon>Bacteria</taxon>
        <taxon>Bacillati</taxon>
        <taxon>Bacillota</taxon>
        <taxon>Bacilli</taxon>
        <taxon>Lactobacillales</taxon>
        <taxon>Aerococcaceae</taxon>
        <taxon>Globicatella</taxon>
    </lineage>
</organism>
<feature type="binding site" evidence="4">
    <location>
        <position position="133"/>
    </location>
    <ligand>
        <name>Zn(2+)</name>
        <dbReference type="ChEBI" id="CHEBI:29105"/>
    </ligand>
</feature>
<dbReference type="InterPro" id="IPR026590">
    <property type="entry name" value="Ssirtuin_cat_dom"/>
</dbReference>